<feature type="domain" description="PLD phosphodiesterase" evidence="7">
    <location>
        <begin position="200"/>
        <end position="227"/>
    </location>
</feature>
<dbReference type="GO" id="GO:0032049">
    <property type="term" value="P:cardiolipin biosynthetic process"/>
    <property type="evidence" value="ECO:0007669"/>
    <property type="project" value="UniProtKB-ARBA"/>
</dbReference>
<keyword evidence="9" id="KW-1185">Reference proteome</keyword>
<dbReference type="RefSeq" id="WP_093924409.1">
    <property type="nucleotide sequence ID" value="NZ_FOMW01000009.1"/>
</dbReference>
<evidence type="ECO:0000256" key="6">
    <source>
        <dbReference type="SAM" id="Phobius"/>
    </source>
</evidence>
<dbReference type="GO" id="GO:0005576">
    <property type="term" value="C:extracellular region"/>
    <property type="evidence" value="ECO:0007669"/>
    <property type="project" value="UniProtKB-SubCell"/>
</dbReference>
<evidence type="ECO:0000256" key="4">
    <source>
        <dbReference type="ARBA" id="ARBA00022525"/>
    </source>
</evidence>
<evidence type="ECO:0000256" key="1">
    <source>
        <dbReference type="ARBA" id="ARBA00003145"/>
    </source>
</evidence>
<reference evidence="8 9" key="1">
    <citation type="submission" date="2016-10" db="EMBL/GenBank/DDBJ databases">
        <authorList>
            <person name="de Groot N.N."/>
        </authorList>
    </citation>
    <scope>NUCLEOTIDE SEQUENCE [LARGE SCALE GENOMIC DNA]</scope>
    <source>
        <strain evidence="8 9">DSM 11443</strain>
    </source>
</reference>
<dbReference type="Proteomes" id="UP000198977">
    <property type="component" value="Unassembled WGS sequence"/>
</dbReference>
<proteinExistence type="predicted"/>
<dbReference type="Gene3D" id="3.30.870.10">
    <property type="entry name" value="Endonuclease Chain A"/>
    <property type="match status" value="2"/>
</dbReference>
<evidence type="ECO:0000313" key="8">
    <source>
        <dbReference type="EMBL" id="SFE69580.1"/>
    </source>
</evidence>
<dbReference type="InterPro" id="IPR025202">
    <property type="entry name" value="PLD-like_dom"/>
</dbReference>
<evidence type="ECO:0000259" key="7">
    <source>
        <dbReference type="PROSITE" id="PS50035"/>
    </source>
</evidence>
<evidence type="ECO:0000256" key="2">
    <source>
        <dbReference type="ARBA" id="ARBA00004613"/>
    </source>
</evidence>
<evidence type="ECO:0000256" key="5">
    <source>
        <dbReference type="ARBA" id="ARBA00029594"/>
    </source>
</evidence>
<dbReference type="SUPFAM" id="SSF56024">
    <property type="entry name" value="Phospholipase D/nuclease"/>
    <property type="match status" value="2"/>
</dbReference>
<keyword evidence="6" id="KW-0812">Transmembrane</keyword>
<evidence type="ECO:0000256" key="3">
    <source>
        <dbReference type="ARBA" id="ARBA00018392"/>
    </source>
</evidence>
<dbReference type="EMBL" id="FOMW01000009">
    <property type="protein sequence ID" value="SFE69580.1"/>
    <property type="molecule type" value="Genomic_DNA"/>
</dbReference>
<dbReference type="InterPro" id="IPR001736">
    <property type="entry name" value="PLipase_D/transphosphatidylase"/>
</dbReference>
<dbReference type="GO" id="GO:0030572">
    <property type="term" value="F:phosphatidyltransferase activity"/>
    <property type="evidence" value="ECO:0007669"/>
    <property type="project" value="UniProtKB-ARBA"/>
</dbReference>
<dbReference type="AlphaFoldDB" id="A0A1I2CPA4"/>
<gene>
    <name evidence="8" type="ORF">SAMN04488523_109171</name>
</gene>
<feature type="transmembrane region" description="Helical" evidence="6">
    <location>
        <begin position="6"/>
        <end position="26"/>
    </location>
</feature>
<evidence type="ECO:0000313" key="9">
    <source>
        <dbReference type="Proteomes" id="UP000198977"/>
    </source>
</evidence>
<dbReference type="CDD" id="cd09162">
    <property type="entry name" value="PLDc_CLS_unchar1_2"/>
    <property type="match status" value="1"/>
</dbReference>
<feature type="domain" description="PLD phosphodiesterase" evidence="7">
    <location>
        <begin position="375"/>
        <end position="401"/>
    </location>
</feature>
<protein>
    <recommendedName>
        <fullName evidence="3">Phospholipase D</fullName>
    </recommendedName>
    <alternativeName>
        <fullName evidence="5">Choline phosphatase</fullName>
    </alternativeName>
</protein>
<keyword evidence="6" id="KW-1133">Transmembrane helix</keyword>
<dbReference type="Pfam" id="PF13091">
    <property type="entry name" value="PLDc_2"/>
    <property type="match status" value="2"/>
</dbReference>
<sequence length="457" mass="49743">MLYWFTTHIEIVIVVVMTLIAAVVILQQRRTPQSAVAWLLFFIVLPWLAVPLFLGLGFRKQGSRYSPVHFLKGDTGGPPPPPAHAMDETFQRFGLPAALNGQSLTLLPTAKAAHGALLKLVNDAEHTLDALFYTVTRDPVGEEFLDALAARAKDGIRVRLLLDRLGTGIGPSAALKRLRAAGVEMHFFSPLLQLPGSGHLNLRNHRKMVIADGLRVFAGGMNVGQHYFSPAPVKGQWTDLAYLLEGVSVQSFGDVFRSDWEEVTGEELNPAVPRAPSSGGTATVQLVPSGPDVKEDPLHDGLLRALHLAQSRIWIVTPYFVPTEGLIAALLIAARRGVDVRILVPAKSNQRIADFARGGYLRELERNGAKILFYQPGMIHAKAGVIDDLAYVGSANFDVRSMLLNFEVTLFVYDGGSVAELASWFEGLSDHSEEGCPTPRAGRRLAEGVFRLGAPIL</sequence>
<comment type="function">
    <text evidence="1">Could be a virulence factor.</text>
</comment>
<dbReference type="PANTHER" id="PTHR21248:SF22">
    <property type="entry name" value="PHOSPHOLIPASE D"/>
    <property type="match status" value="1"/>
</dbReference>
<comment type="subcellular location">
    <subcellularLocation>
        <location evidence="2">Secreted</location>
    </subcellularLocation>
</comment>
<dbReference type="SMART" id="SM00155">
    <property type="entry name" value="PLDc"/>
    <property type="match status" value="2"/>
</dbReference>
<dbReference type="STRING" id="74348.SAMN04488523_109171"/>
<name>A0A1I2CPA4_9RHOB</name>
<accession>A0A1I2CPA4</accession>
<dbReference type="PANTHER" id="PTHR21248">
    <property type="entry name" value="CARDIOLIPIN SYNTHASE"/>
    <property type="match status" value="1"/>
</dbReference>
<dbReference type="PROSITE" id="PS50035">
    <property type="entry name" value="PLD"/>
    <property type="match status" value="2"/>
</dbReference>
<organism evidence="8 9">
    <name type="scientific">Sulfitobacter brevis</name>
    <dbReference type="NCBI Taxonomy" id="74348"/>
    <lineage>
        <taxon>Bacteria</taxon>
        <taxon>Pseudomonadati</taxon>
        <taxon>Pseudomonadota</taxon>
        <taxon>Alphaproteobacteria</taxon>
        <taxon>Rhodobacterales</taxon>
        <taxon>Roseobacteraceae</taxon>
        <taxon>Sulfitobacter</taxon>
    </lineage>
</organism>
<keyword evidence="6" id="KW-0472">Membrane</keyword>
<feature type="transmembrane region" description="Helical" evidence="6">
    <location>
        <begin position="38"/>
        <end position="58"/>
    </location>
</feature>
<dbReference type="OrthoDB" id="9762009at2"/>
<keyword evidence="4" id="KW-0964">Secreted</keyword>